<evidence type="ECO:0000256" key="7">
    <source>
        <dbReference type="ARBA" id="ARBA00023136"/>
    </source>
</evidence>
<evidence type="ECO:0000259" key="10">
    <source>
        <dbReference type="Pfam" id="PF04290"/>
    </source>
</evidence>
<comment type="similarity">
    <text evidence="8">Belongs to the TRAP transporter small permease family.</text>
</comment>
<evidence type="ECO:0000256" key="8">
    <source>
        <dbReference type="ARBA" id="ARBA00038436"/>
    </source>
</evidence>
<proteinExistence type="inferred from homology"/>
<sequence length="185" mass="20455">MEHAVEPFDFMGKRPRPTPLKVLQKVEEYLGATLVLFILVLLSIQVVQRYLPVATSPWIGELSRYSLLALTFLMIGSLVGQGRHISIDVILKVGTDKTRRLVIIISSIIVAMCTAAYAQESFSLVTADTEQTLAITGIPLWVLYVIPLLAFISATIQALFNIVYAPEENLEPVEDASDAELKDHS</sequence>
<evidence type="ECO:0000256" key="6">
    <source>
        <dbReference type="ARBA" id="ARBA00022989"/>
    </source>
</evidence>
<keyword evidence="5 9" id="KW-0812">Transmembrane</keyword>
<evidence type="ECO:0000256" key="2">
    <source>
        <dbReference type="ARBA" id="ARBA00022448"/>
    </source>
</evidence>
<feature type="transmembrane region" description="Helical" evidence="9">
    <location>
        <begin position="29"/>
        <end position="50"/>
    </location>
</feature>
<evidence type="ECO:0000256" key="1">
    <source>
        <dbReference type="ARBA" id="ARBA00004429"/>
    </source>
</evidence>
<organism evidence="11 12">
    <name type="scientific">Yaniella flava</name>
    <dbReference type="NCBI Taxonomy" id="287930"/>
    <lineage>
        <taxon>Bacteria</taxon>
        <taxon>Bacillati</taxon>
        <taxon>Actinomycetota</taxon>
        <taxon>Actinomycetes</taxon>
        <taxon>Micrococcales</taxon>
        <taxon>Micrococcaceae</taxon>
        <taxon>Yaniella</taxon>
    </lineage>
</organism>
<evidence type="ECO:0000256" key="9">
    <source>
        <dbReference type="SAM" id="Phobius"/>
    </source>
</evidence>
<evidence type="ECO:0000313" key="12">
    <source>
        <dbReference type="Proteomes" id="UP001501461"/>
    </source>
</evidence>
<keyword evidence="6 9" id="KW-1133">Transmembrane helix</keyword>
<keyword evidence="12" id="KW-1185">Reference proteome</keyword>
<dbReference type="InterPro" id="IPR055348">
    <property type="entry name" value="DctQ"/>
</dbReference>
<keyword evidence="7 9" id="KW-0472">Membrane</keyword>
<keyword evidence="3" id="KW-1003">Cell membrane</keyword>
<evidence type="ECO:0000256" key="4">
    <source>
        <dbReference type="ARBA" id="ARBA00022519"/>
    </source>
</evidence>
<dbReference type="InterPro" id="IPR007387">
    <property type="entry name" value="TRAP_DctQ"/>
</dbReference>
<name>A0ABP5GA28_9MICC</name>
<dbReference type="EMBL" id="BAAAMN010000048">
    <property type="protein sequence ID" value="GAA2041969.1"/>
    <property type="molecule type" value="Genomic_DNA"/>
</dbReference>
<comment type="caution">
    <text evidence="11">The sequence shown here is derived from an EMBL/GenBank/DDBJ whole genome shotgun (WGS) entry which is preliminary data.</text>
</comment>
<feature type="transmembrane region" description="Helical" evidence="9">
    <location>
        <begin position="62"/>
        <end position="80"/>
    </location>
</feature>
<reference evidence="12" key="1">
    <citation type="journal article" date="2019" name="Int. J. Syst. Evol. Microbiol.">
        <title>The Global Catalogue of Microorganisms (GCM) 10K type strain sequencing project: providing services to taxonomists for standard genome sequencing and annotation.</title>
        <authorList>
            <consortium name="The Broad Institute Genomics Platform"/>
            <consortium name="The Broad Institute Genome Sequencing Center for Infectious Disease"/>
            <person name="Wu L."/>
            <person name="Ma J."/>
        </authorList>
    </citation>
    <scope>NUCLEOTIDE SEQUENCE [LARGE SCALE GENOMIC DNA]</scope>
    <source>
        <strain evidence="12">JCM 13595</strain>
    </source>
</reference>
<keyword evidence="4" id="KW-0997">Cell inner membrane</keyword>
<feature type="transmembrane region" description="Helical" evidence="9">
    <location>
        <begin position="138"/>
        <end position="160"/>
    </location>
</feature>
<gene>
    <name evidence="11" type="ORF">GCM10009720_23200</name>
</gene>
<comment type="subcellular location">
    <subcellularLocation>
        <location evidence="1">Cell inner membrane</location>
        <topology evidence="1">Multi-pass membrane protein</topology>
    </subcellularLocation>
</comment>
<dbReference type="Pfam" id="PF04290">
    <property type="entry name" value="DctQ"/>
    <property type="match status" value="1"/>
</dbReference>
<feature type="domain" description="Tripartite ATP-independent periplasmic transporters DctQ component" evidence="10">
    <location>
        <begin position="39"/>
        <end position="163"/>
    </location>
</feature>
<evidence type="ECO:0000313" key="11">
    <source>
        <dbReference type="EMBL" id="GAA2041969.1"/>
    </source>
</evidence>
<keyword evidence="2" id="KW-0813">Transport</keyword>
<dbReference type="RefSeq" id="WP_343958826.1">
    <property type="nucleotide sequence ID" value="NZ_BAAAMN010000048.1"/>
</dbReference>
<evidence type="ECO:0000256" key="5">
    <source>
        <dbReference type="ARBA" id="ARBA00022692"/>
    </source>
</evidence>
<dbReference type="PANTHER" id="PTHR35011:SF2">
    <property type="entry name" value="2,3-DIKETO-L-GULONATE TRAP TRANSPORTER SMALL PERMEASE PROTEIN YIAM"/>
    <property type="match status" value="1"/>
</dbReference>
<dbReference type="PANTHER" id="PTHR35011">
    <property type="entry name" value="2,3-DIKETO-L-GULONATE TRAP TRANSPORTER SMALL PERMEASE PROTEIN YIAM"/>
    <property type="match status" value="1"/>
</dbReference>
<evidence type="ECO:0000256" key="3">
    <source>
        <dbReference type="ARBA" id="ARBA00022475"/>
    </source>
</evidence>
<dbReference type="Proteomes" id="UP001501461">
    <property type="component" value="Unassembled WGS sequence"/>
</dbReference>
<accession>A0ABP5GA28</accession>
<protein>
    <recommendedName>
        <fullName evidence="10">Tripartite ATP-independent periplasmic transporters DctQ component domain-containing protein</fullName>
    </recommendedName>
</protein>
<feature type="transmembrane region" description="Helical" evidence="9">
    <location>
        <begin position="101"/>
        <end position="118"/>
    </location>
</feature>